<proteinExistence type="predicted"/>
<name>A0A1H3AYB6_9RHOB</name>
<evidence type="ECO:0000313" key="2">
    <source>
        <dbReference type="EMBL" id="SDX34677.1"/>
    </source>
</evidence>
<gene>
    <name evidence="2" type="ORF">SAMN05444276_10514</name>
</gene>
<evidence type="ECO:0000256" key="1">
    <source>
        <dbReference type="SAM" id="SignalP"/>
    </source>
</evidence>
<dbReference type="AlphaFoldDB" id="A0A1H3AYB6"/>
<evidence type="ECO:0008006" key="4">
    <source>
        <dbReference type="Google" id="ProtNLM"/>
    </source>
</evidence>
<sequence length="114" mass="11769">MTRAPFPFVSRLLALLALLALAWPGAMPVSAMNPPGALAVMGEICGHAPATPDAPGDYPHCLACVLAAGLPGAPGPVPARPLARVRRVSRRRAAPRLALVRPRPCPFACGPPRA</sequence>
<evidence type="ECO:0000313" key="3">
    <source>
        <dbReference type="Proteomes" id="UP000182944"/>
    </source>
</evidence>
<dbReference type="Proteomes" id="UP000182944">
    <property type="component" value="Unassembled WGS sequence"/>
</dbReference>
<dbReference type="STRING" id="1545044.SAMN05444276_10514"/>
<reference evidence="3" key="1">
    <citation type="submission" date="2016-10" db="EMBL/GenBank/DDBJ databases">
        <authorList>
            <person name="Varghese N."/>
            <person name="Submissions S."/>
        </authorList>
    </citation>
    <scope>NUCLEOTIDE SEQUENCE [LARGE SCALE GENOMIC DNA]</scope>
    <source>
        <strain evidence="3">DSM 29303</strain>
    </source>
</reference>
<dbReference type="RefSeq" id="WP_036734477.1">
    <property type="nucleotide sequence ID" value="NZ_FNNA01000005.1"/>
</dbReference>
<dbReference type="EMBL" id="FNNA01000005">
    <property type="protein sequence ID" value="SDX34677.1"/>
    <property type="molecule type" value="Genomic_DNA"/>
</dbReference>
<feature type="chain" id="PRO_5009844312" description="DUF2946 domain-containing protein" evidence="1">
    <location>
        <begin position="32"/>
        <end position="114"/>
    </location>
</feature>
<feature type="signal peptide" evidence="1">
    <location>
        <begin position="1"/>
        <end position="31"/>
    </location>
</feature>
<organism evidence="2 3">
    <name type="scientific">Paracoccus sanguinis</name>
    <dbReference type="NCBI Taxonomy" id="1545044"/>
    <lineage>
        <taxon>Bacteria</taxon>
        <taxon>Pseudomonadati</taxon>
        <taxon>Pseudomonadota</taxon>
        <taxon>Alphaproteobacteria</taxon>
        <taxon>Rhodobacterales</taxon>
        <taxon>Paracoccaceae</taxon>
        <taxon>Paracoccus</taxon>
    </lineage>
</organism>
<keyword evidence="1" id="KW-0732">Signal</keyword>
<keyword evidence="3" id="KW-1185">Reference proteome</keyword>
<accession>A0A1H3AYB6</accession>
<protein>
    <recommendedName>
        <fullName evidence="4">DUF2946 domain-containing protein</fullName>
    </recommendedName>
</protein>